<accession>A0ABT0UBA5</accession>
<dbReference type="PANTHER" id="PTHR31272">
    <property type="entry name" value="CYTOCHROME C-TYPE BIOGENESIS PROTEIN HI_1454-RELATED"/>
    <property type="match status" value="1"/>
</dbReference>
<keyword evidence="1" id="KW-0472">Membrane</keyword>
<gene>
    <name evidence="2" type="ORF">NB063_23635</name>
</gene>
<evidence type="ECO:0000256" key="1">
    <source>
        <dbReference type="SAM" id="Phobius"/>
    </source>
</evidence>
<comment type="caution">
    <text evidence="2">The sequence shown here is derived from an EMBL/GenBank/DDBJ whole genome shotgun (WGS) entry which is preliminary data.</text>
</comment>
<feature type="transmembrane region" description="Helical" evidence="1">
    <location>
        <begin position="184"/>
        <end position="207"/>
    </location>
</feature>
<feature type="transmembrane region" description="Helical" evidence="1">
    <location>
        <begin position="12"/>
        <end position="37"/>
    </location>
</feature>
<evidence type="ECO:0000313" key="2">
    <source>
        <dbReference type="EMBL" id="MCM2373616.1"/>
    </source>
</evidence>
<organism evidence="2 3">
    <name type="scientific">Aporhodopirellula aestuarii</name>
    <dbReference type="NCBI Taxonomy" id="2950107"/>
    <lineage>
        <taxon>Bacteria</taxon>
        <taxon>Pseudomonadati</taxon>
        <taxon>Planctomycetota</taxon>
        <taxon>Planctomycetia</taxon>
        <taxon>Pirellulales</taxon>
        <taxon>Pirellulaceae</taxon>
        <taxon>Aporhodopirellula</taxon>
    </lineage>
</organism>
<evidence type="ECO:0000313" key="3">
    <source>
        <dbReference type="Proteomes" id="UP001202961"/>
    </source>
</evidence>
<dbReference type="PANTHER" id="PTHR31272:SF4">
    <property type="entry name" value="CYTOCHROME C-TYPE BIOGENESIS PROTEIN HI_1454-RELATED"/>
    <property type="match status" value="1"/>
</dbReference>
<feature type="transmembrane region" description="Helical" evidence="1">
    <location>
        <begin position="92"/>
        <end position="114"/>
    </location>
</feature>
<dbReference type="NCBIfam" id="NF040495">
    <property type="entry name" value="tranport_ArsG"/>
    <property type="match status" value="1"/>
</dbReference>
<feature type="transmembrane region" description="Helical" evidence="1">
    <location>
        <begin position="126"/>
        <end position="149"/>
    </location>
</feature>
<dbReference type="InterPro" id="IPR051790">
    <property type="entry name" value="Cytochrome_c-biogenesis_DsbD"/>
</dbReference>
<dbReference type="EMBL" id="JAMQBK010000063">
    <property type="protein sequence ID" value="MCM2373616.1"/>
    <property type="molecule type" value="Genomic_DNA"/>
</dbReference>
<dbReference type="RefSeq" id="WP_250931375.1">
    <property type="nucleotide sequence ID" value="NZ_JAMQBK010000063.1"/>
</dbReference>
<keyword evidence="1" id="KW-0812">Transmembrane</keyword>
<reference evidence="2 3" key="1">
    <citation type="journal article" date="2022" name="Syst. Appl. Microbiol.">
        <title>Rhodopirellula aestuarii sp. nov., a novel member of the genus Rhodopirellula isolated from brackish sediments collected in the Tagus River estuary, Portugal.</title>
        <authorList>
            <person name="Vitorino I.R."/>
            <person name="Klimek D."/>
            <person name="Calusinska M."/>
            <person name="Lobo-da-Cunha A."/>
            <person name="Vasconcelos V."/>
            <person name="Lage O.M."/>
        </authorList>
    </citation>
    <scope>NUCLEOTIDE SEQUENCE [LARGE SCALE GENOMIC DNA]</scope>
    <source>
        <strain evidence="2 3">ICT_H3.1</strain>
    </source>
</reference>
<sequence>MITYSLYSLAALYLGVLTSISPCPLATNIAAISYIGGNVGNSSRVIHAGLLYTLGRCLLYIALAGLLTWTSMSIPSVSVFLQKYMHLLLGPIFLLLGMFLADLVTFSFGGGMITDKLKQRVDAMGVWGALLLGALFAVSFCPTSAAWFFGLLALTLGSDSGAITSVLSQVGVTLPSATVPGGAIVLPLVYGIGTALPVLVVALLLAYSAKSLGKTYNMLGKVEWWARMATGWVFILLGVYFSLTYVFEVSIA</sequence>
<feature type="transmembrane region" description="Helical" evidence="1">
    <location>
        <begin position="49"/>
        <end position="72"/>
    </location>
</feature>
<keyword evidence="3" id="KW-1185">Reference proteome</keyword>
<keyword evidence="1" id="KW-1133">Transmembrane helix</keyword>
<name>A0ABT0UBA5_9BACT</name>
<proteinExistence type="predicted"/>
<feature type="transmembrane region" description="Helical" evidence="1">
    <location>
        <begin position="228"/>
        <end position="247"/>
    </location>
</feature>
<protein>
    <submittedName>
        <fullName evidence="2">Aromatic aminobenezylarsenical efflux permease ArsG family transporter</fullName>
    </submittedName>
</protein>
<dbReference type="Proteomes" id="UP001202961">
    <property type="component" value="Unassembled WGS sequence"/>
</dbReference>